<comment type="caution">
    <text evidence="1">The sequence shown here is derived from an EMBL/GenBank/DDBJ whole genome shotgun (WGS) entry which is preliminary data.</text>
</comment>
<keyword evidence="2" id="KW-1185">Reference proteome</keyword>
<sequence>MHLYWIVALVIGGISVASAGMFFGSGSKRQPLAELGFVDVPSRLDPYATREGEGYALFSFDQTPNSIFLMGSNRPVSEVLAIAAWHRDSRAAALKSLTTRVADRTDNIKWTTQGEYRVGEGVHEVNTSKHDARIVVREFPDRQLTIGHMTWVKRSFSTQDQIKLIEATAASFEQRVPVADYLSLASDRPRLLTERYRAALRKLLAMRTVPYKVDGPIVERDGTLYDCYIHSHWGEMITAVHPLGTLPAARSFRTLNPTTPPNVPNWPELVTFQWDGEEWEVDGTPALSSRMIALLNERHHDRTRAYFYAVASDAPQPFEPKEFRIDFLWRAIPGLNDHFKRGDLVQPLQ</sequence>
<dbReference type="RefSeq" id="WP_380594986.1">
    <property type="nucleotide sequence ID" value="NZ_JBHSDU010000001.1"/>
</dbReference>
<proteinExistence type="predicted"/>
<dbReference type="Proteomes" id="UP001595904">
    <property type="component" value="Unassembled WGS sequence"/>
</dbReference>
<dbReference type="EMBL" id="JBHSDU010000001">
    <property type="protein sequence ID" value="MFC4308125.1"/>
    <property type="molecule type" value="Genomic_DNA"/>
</dbReference>
<evidence type="ECO:0000313" key="1">
    <source>
        <dbReference type="EMBL" id="MFC4308125.1"/>
    </source>
</evidence>
<name>A0ABV8SLA1_9GAMM</name>
<accession>A0ABV8SLA1</accession>
<organism evidence="1 2">
    <name type="scientific">Steroidobacter flavus</name>
    <dbReference type="NCBI Taxonomy" id="1842136"/>
    <lineage>
        <taxon>Bacteria</taxon>
        <taxon>Pseudomonadati</taxon>
        <taxon>Pseudomonadota</taxon>
        <taxon>Gammaproteobacteria</taxon>
        <taxon>Steroidobacterales</taxon>
        <taxon>Steroidobacteraceae</taxon>
        <taxon>Steroidobacter</taxon>
    </lineage>
</organism>
<reference evidence="2" key="1">
    <citation type="journal article" date="2019" name="Int. J. Syst. Evol. Microbiol.">
        <title>The Global Catalogue of Microorganisms (GCM) 10K type strain sequencing project: providing services to taxonomists for standard genome sequencing and annotation.</title>
        <authorList>
            <consortium name="The Broad Institute Genomics Platform"/>
            <consortium name="The Broad Institute Genome Sequencing Center for Infectious Disease"/>
            <person name="Wu L."/>
            <person name="Ma J."/>
        </authorList>
    </citation>
    <scope>NUCLEOTIDE SEQUENCE [LARGE SCALE GENOMIC DNA]</scope>
    <source>
        <strain evidence="2">CGMCC 1.10759</strain>
    </source>
</reference>
<evidence type="ECO:0000313" key="2">
    <source>
        <dbReference type="Proteomes" id="UP001595904"/>
    </source>
</evidence>
<protein>
    <submittedName>
        <fullName evidence="1">Uncharacterized protein</fullName>
    </submittedName>
</protein>
<gene>
    <name evidence="1" type="ORF">ACFPN2_03435</name>
</gene>